<dbReference type="InterPro" id="IPR000834">
    <property type="entry name" value="Peptidase_M14"/>
</dbReference>
<dbReference type="InterPro" id="IPR057246">
    <property type="entry name" value="CARBOXYPEPT_ZN_1"/>
</dbReference>
<keyword evidence="10" id="KW-0378">Hydrolase</keyword>
<evidence type="ECO:0000259" key="17">
    <source>
        <dbReference type="PROSITE" id="PS52035"/>
    </source>
</evidence>
<dbReference type="PROSITE" id="PS00132">
    <property type="entry name" value="CARBOXYPEPT_ZN_1"/>
    <property type="match status" value="1"/>
</dbReference>
<evidence type="ECO:0000256" key="16">
    <source>
        <dbReference type="SAM" id="SignalP"/>
    </source>
</evidence>
<evidence type="ECO:0000256" key="11">
    <source>
        <dbReference type="ARBA" id="ARBA00022833"/>
    </source>
</evidence>
<dbReference type="EMBL" id="CAJMXA010000857">
    <property type="protein sequence ID" value="CAE6444930.1"/>
    <property type="molecule type" value="Genomic_DNA"/>
</dbReference>
<keyword evidence="7" id="KW-0645">Protease</keyword>
<name>A0A8H3B0E7_9AGAM</name>
<dbReference type="SMART" id="SM00631">
    <property type="entry name" value="Zn_pept"/>
    <property type="match status" value="1"/>
</dbReference>
<evidence type="ECO:0000313" key="18">
    <source>
        <dbReference type="EMBL" id="CAE6444930.1"/>
    </source>
</evidence>
<dbReference type="FunFam" id="3.40.630.10:FF:000040">
    <property type="entry name" value="zinc carboxypeptidase"/>
    <property type="match status" value="1"/>
</dbReference>
<evidence type="ECO:0000256" key="8">
    <source>
        <dbReference type="ARBA" id="ARBA00022723"/>
    </source>
</evidence>
<dbReference type="GO" id="GO:0004181">
    <property type="term" value="F:metallocarboxypeptidase activity"/>
    <property type="evidence" value="ECO:0007669"/>
    <property type="project" value="InterPro"/>
</dbReference>
<reference evidence="18" key="1">
    <citation type="submission" date="2021-01" db="EMBL/GenBank/DDBJ databases">
        <authorList>
            <person name="Kaushik A."/>
        </authorList>
    </citation>
    <scope>NUCLEOTIDE SEQUENCE</scope>
    <source>
        <strain evidence="18">AG6-10EEA</strain>
    </source>
</reference>
<evidence type="ECO:0000256" key="2">
    <source>
        <dbReference type="ARBA" id="ARBA00003091"/>
    </source>
</evidence>
<dbReference type="AlphaFoldDB" id="A0A8H3B0E7"/>
<evidence type="ECO:0000256" key="1">
    <source>
        <dbReference type="ARBA" id="ARBA00001947"/>
    </source>
</evidence>
<evidence type="ECO:0000256" key="13">
    <source>
        <dbReference type="ARBA" id="ARBA00023157"/>
    </source>
</evidence>
<dbReference type="CDD" id="cd03860">
    <property type="entry name" value="M14_CP_A-B_like"/>
    <property type="match status" value="1"/>
</dbReference>
<keyword evidence="5" id="KW-0964">Secreted</keyword>
<evidence type="ECO:0000256" key="14">
    <source>
        <dbReference type="ARBA" id="ARBA00081330"/>
    </source>
</evidence>
<dbReference type="PRINTS" id="PR00765">
    <property type="entry name" value="CRBOXYPTASEA"/>
</dbReference>
<dbReference type="Pfam" id="PF00246">
    <property type="entry name" value="Peptidase_M14"/>
    <property type="match status" value="1"/>
</dbReference>
<proteinExistence type="inferred from homology"/>
<evidence type="ECO:0000313" key="19">
    <source>
        <dbReference type="Proteomes" id="UP000663853"/>
    </source>
</evidence>
<comment type="function">
    <text evidence="2">Extracellular metalloprotease that contributes to pathogenicity.</text>
</comment>
<accession>A0A8H3B0E7</accession>
<evidence type="ECO:0000256" key="3">
    <source>
        <dbReference type="ARBA" id="ARBA00004613"/>
    </source>
</evidence>
<organism evidence="18 19">
    <name type="scientific">Rhizoctonia solani</name>
    <dbReference type="NCBI Taxonomy" id="456999"/>
    <lineage>
        <taxon>Eukaryota</taxon>
        <taxon>Fungi</taxon>
        <taxon>Dikarya</taxon>
        <taxon>Basidiomycota</taxon>
        <taxon>Agaricomycotina</taxon>
        <taxon>Agaricomycetes</taxon>
        <taxon>Cantharellales</taxon>
        <taxon>Ceratobasidiaceae</taxon>
        <taxon>Rhizoctonia</taxon>
    </lineage>
</organism>
<dbReference type="SUPFAM" id="SSF53187">
    <property type="entry name" value="Zn-dependent exopeptidases"/>
    <property type="match status" value="1"/>
</dbReference>
<dbReference type="GO" id="GO:0006508">
    <property type="term" value="P:proteolysis"/>
    <property type="evidence" value="ECO:0007669"/>
    <property type="project" value="UniProtKB-KW"/>
</dbReference>
<feature type="domain" description="Peptidase M14" evidence="17">
    <location>
        <begin position="134"/>
        <end position="437"/>
    </location>
</feature>
<dbReference type="Proteomes" id="UP000663853">
    <property type="component" value="Unassembled WGS sequence"/>
</dbReference>
<keyword evidence="9 16" id="KW-0732">Signal</keyword>
<evidence type="ECO:0000256" key="9">
    <source>
        <dbReference type="ARBA" id="ARBA00022729"/>
    </source>
</evidence>
<keyword evidence="8" id="KW-0479">Metal-binding</keyword>
<keyword evidence="11" id="KW-0862">Zinc</keyword>
<sequence length="438" mass="47716">MYFLTTAICAAAAFMSLTLAAPTEPSSQYAGTKILRVPTGSQEQTDKLAKLIDTLGVPTWTDARIPNSHIDVQVSKDRLDGFYQALKDVSPDLDSQLITMHDDLAVSIAKEAEGMNNPFRSAYAGLANDAWFNSYHSYADHLTFLKDLVATFPNNSKVVTSGTSHEGRTITGINIFGSSGSGTKPAVIFHGTVHAREWIGTMVTEQIAYSLLSNYTTSSTIKSYVDKYDFYIFPVVNPDGFVYTQSTDRLWRKNRQPPPSGSSCYGRDINRNWAWQWGTGGSSSNPCAEDYRGVSAGDSPEFQGLSAFLNARGNSTVGAKLYIDFHAYGLYFMSPLGYSCTANVPDRAEHAKMEKGFAAAFKAAYGKTLKTGPICQTIYQASGSSVDYAYGNSKIKYSFTPELRGASSGNGFILPPAEIRPSGIETYEGVKYLLANMV</sequence>
<dbReference type="GO" id="GO:0005615">
    <property type="term" value="C:extracellular space"/>
    <property type="evidence" value="ECO:0007669"/>
    <property type="project" value="TreeGrafter"/>
</dbReference>
<keyword evidence="12" id="KW-0482">Metalloprotease</keyword>
<evidence type="ECO:0000256" key="6">
    <source>
        <dbReference type="ARBA" id="ARBA00022645"/>
    </source>
</evidence>
<dbReference type="GO" id="GO:0008270">
    <property type="term" value="F:zinc ion binding"/>
    <property type="evidence" value="ECO:0007669"/>
    <property type="project" value="InterPro"/>
</dbReference>
<comment type="cofactor">
    <cofactor evidence="1">
        <name>Zn(2+)</name>
        <dbReference type="ChEBI" id="CHEBI:29105"/>
    </cofactor>
</comment>
<gene>
    <name evidence="18" type="ORF">RDB_LOCUS41373</name>
</gene>
<evidence type="ECO:0000256" key="4">
    <source>
        <dbReference type="ARBA" id="ARBA00005988"/>
    </source>
</evidence>
<evidence type="ECO:0000256" key="10">
    <source>
        <dbReference type="ARBA" id="ARBA00022801"/>
    </source>
</evidence>
<evidence type="ECO:0000256" key="7">
    <source>
        <dbReference type="ARBA" id="ARBA00022670"/>
    </source>
</evidence>
<evidence type="ECO:0000256" key="12">
    <source>
        <dbReference type="ARBA" id="ARBA00023049"/>
    </source>
</evidence>
<dbReference type="PROSITE" id="PS52035">
    <property type="entry name" value="PEPTIDASE_M14"/>
    <property type="match status" value="1"/>
</dbReference>
<dbReference type="SUPFAM" id="SSF54897">
    <property type="entry name" value="Protease propeptides/inhibitors"/>
    <property type="match status" value="1"/>
</dbReference>
<comment type="similarity">
    <text evidence="4 15">Belongs to the peptidase M14 family.</text>
</comment>
<dbReference type="PANTHER" id="PTHR11705">
    <property type="entry name" value="PROTEASE FAMILY M14 CARBOXYPEPTIDASE A,B"/>
    <property type="match status" value="1"/>
</dbReference>
<comment type="caution">
    <text evidence="18">The sequence shown here is derived from an EMBL/GenBank/DDBJ whole genome shotgun (WGS) entry which is preliminary data.</text>
</comment>
<dbReference type="PANTHER" id="PTHR11705:SF143">
    <property type="entry name" value="SLL0236 PROTEIN"/>
    <property type="match status" value="1"/>
</dbReference>
<evidence type="ECO:0000256" key="5">
    <source>
        <dbReference type="ARBA" id="ARBA00022525"/>
    </source>
</evidence>
<protein>
    <recommendedName>
        <fullName evidence="14">Carboxypeptidase M14A</fullName>
    </recommendedName>
</protein>
<dbReference type="Gene3D" id="3.30.70.340">
    <property type="entry name" value="Metallocarboxypeptidase-like"/>
    <property type="match status" value="1"/>
</dbReference>
<keyword evidence="6" id="KW-0121">Carboxypeptidase</keyword>
<feature type="signal peptide" evidence="16">
    <location>
        <begin position="1"/>
        <end position="20"/>
    </location>
</feature>
<feature type="active site" description="Proton donor/acceptor" evidence="15">
    <location>
        <position position="402"/>
    </location>
</feature>
<dbReference type="InterPro" id="IPR036990">
    <property type="entry name" value="M14A-like_propep"/>
</dbReference>
<evidence type="ECO:0000256" key="15">
    <source>
        <dbReference type="PROSITE-ProRule" id="PRU01379"/>
    </source>
</evidence>
<feature type="chain" id="PRO_5034508438" description="Carboxypeptidase M14A" evidence="16">
    <location>
        <begin position="21"/>
        <end position="438"/>
    </location>
</feature>
<keyword evidence="13" id="KW-1015">Disulfide bond</keyword>
<dbReference type="Gene3D" id="3.40.630.10">
    <property type="entry name" value="Zn peptidases"/>
    <property type="match status" value="1"/>
</dbReference>
<comment type="subcellular location">
    <subcellularLocation>
        <location evidence="3">Secreted</location>
    </subcellularLocation>
</comment>